<dbReference type="PRINTS" id="PR00039">
    <property type="entry name" value="HTHLYSR"/>
</dbReference>
<evidence type="ECO:0000259" key="5">
    <source>
        <dbReference type="PROSITE" id="PS50931"/>
    </source>
</evidence>
<dbReference type="Gene3D" id="3.40.190.290">
    <property type="match status" value="1"/>
</dbReference>
<reference evidence="6" key="1">
    <citation type="journal article" date="2014" name="Int. J. Syst. Evol. Microbiol.">
        <title>Complete genome sequence of Corynebacterium casei LMG S-19264T (=DSM 44701T), isolated from a smear-ripened cheese.</title>
        <authorList>
            <consortium name="US DOE Joint Genome Institute (JGI-PGF)"/>
            <person name="Walter F."/>
            <person name="Albersmeier A."/>
            <person name="Kalinowski J."/>
            <person name="Ruckert C."/>
        </authorList>
    </citation>
    <scope>NUCLEOTIDE SEQUENCE</scope>
    <source>
        <strain evidence="6">NBRC 101628</strain>
    </source>
</reference>
<keyword evidence="3" id="KW-0238">DNA-binding</keyword>
<evidence type="ECO:0000256" key="3">
    <source>
        <dbReference type="ARBA" id="ARBA00023125"/>
    </source>
</evidence>
<keyword evidence="4" id="KW-0804">Transcription</keyword>
<dbReference type="SUPFAM" id="SSF46785">
    <property type="entry name" value="Winged helix' DNA-binding domain"/>
    <property type="match status" value="1"/>
</dbReference>
<dbReference type="PROSITE" id="PS50931">
    <property type="entry name" value="HTH_LYSR"/>
    <property type="match status" value="1"/>
</dbReference>
<dbReference type="Pfam" id="PF03466">
    <property type="entry name" value="LysR_substrate"/>
    <property type="match status" value="1"/>
</dbReference>
<dbReference type="SUPFAM" id="SSF53850">
    <property type="entry name" value="Periplasmic binding protein-like II"/>
    <property type="match status" value="1"/>
</dbReference>
<comment type="caution">
    <text evidence="6">The sequence shown here is derived from an EMBL/GenBank/DDBJ whole genome shotgun (WGS) entry which is preliminary data.</text>
</comment>
<organism evidence="6 7">
    <name type="scientific">Paraferrimonas sedimenticola</name>
    <dbReference type="NCBI Taxonomy" id="375674"/>
    <lineage>
        <taxon>Bacteria</taxon>
        <taxon>Pseudomonadati</taxon>
        <taxon>Pseudomonadota</taxon>
        <taxon>Gammaproteobacteria</taxon>
        <taxon>Alteromonadales</taxon>
        <taxon>Ferrimonadaceae</taxon>
        <taxon>Paraferrimonas</taxon>
    </lineage>
</organism>
<dbReference type="InterPro" id="IPR036388">
    <property type="entry name" value="WH-like_DNA-bd_sf"/>
</dbReference>
<dbReference type="Pfam" id="PF00126">
    <property type="entry name" value="HTH_1"/>
    <property type="match status" value="1"/>
</dbReference>
<dbReference type="PANTHER" id="PTHR30126">
    <property type="entry name" value="HTH-TYPE TRANSCRIPTIONAL REGULATOR"/>
    <property type="match status" value="1"/>
</dbReference>
<protein>
    <submittedName>
        <fullName evidence="6">LysR family transcriptional regulator</fullName>
    </submittedName>
</protein>
<accession>A0AA37RUX0</accession>
<dbReference type="InterPro" id="IPR000847">
    <property type="entry name" value="LysR_HTH_N"/>
</dbReference>
<dbReference type="GO" id="GO:0003700">
    <property type="term" value="F:DNA-binding transcription factor activity"/>
    <property type="evidence" value="ECO:0007669"/>
    <property type="project" value="InterPro"/>
</dbReference>
<dbReference type="PANTHER" id="PTHR30126:SF91">
    <property type="entry name" value="LYSR FAMILY TRANSCRIPTIONAL REGULATOR"/>
    <property type="match status" value="1"/>
</dbReference>
<dbReference type="CDD" id="cd05466">
    <property type="entry name" value="PBP2_LTTR_substrate"/>
    <property type="match status" value="1"/>
</dbReference>
<dbReference type="AlphaFoldDB" id="A0AA37RUX0"/>
<keyword evidence="2" id="KW-0805">Transcription regulation</keyword>
<evidence type="ECO:0000256" key="2">
    <source>
        <dbReference type="ARBA" id="ARBA00023015"/>
    </source>
</evidence>
<dbReference type="FunFam" id="1.10.10.10:FF:000001">
    <property type="entry name" value="LysR family transcriptional regulator"/>
    <property type="match status" value="1"/>
</dbReference>
<gene>
    <name evidence="6" type="ORF">GCM10007895_13410</name>
</gene>
<reference evidence="6" key="2">
    <citation type="submission" date="2023-01" db="EMBL/GenBank/DDBJ databases">
        <title>Draft genome sequence of Paraferrimonas sedimenticola strain NBRC 101628.</title>
        <authorList>
            <person name="Sun Q."/>
            <person name="Mori K."/>
        </authorList>
    </citation>
    <scope>NUCLEOTIDE SEQUENCE</scope>
    <source>
        <strain evidence="6">NBRC 101628</strain>
    </source>
</reference>
<evidence type="ECO:0000256" key="1">
    <source>
        <dbReference type="ARBA" id="ARBA00009437"/>
    </source>
</evidence>
<dbReference type="InterPro" id="IPR036390">
    <property type="entry name" value="WH_DNA-bd_sf"/>
</dbReference>
<keyword evidence="7" id="KW-1185">Reference proteome</keyword>
<dbReference type="EMBL" id="BSNC01000004">
    <property type="protein sequence ID" value="GLP96035.1"/>
    <property type="molecule type" value="Genomic_DNA"/>
</dbReference>
<evidence type="ECO:0000256" key="4">
    <source>
        <dbReference type="ARBA" id="ARBA00023163"/>
    </source>
</evidence>
<name>A0AA37RUX0_9GAMM</name>
<feature type="domain" description="HTH lysR-type" evidence="5">
    <location>
        <begin position="1"/>
        <end position="61"/>
    </location>
</feature>
<dbReference type="Gene3D" id="1.10.10.10">
    <property type="entry name" value="Winged helix-like DNA-binding domain superfamily/Winged helix DNA-binding domain"/>
    <property type="match status" value="1"/>
</dbReference>
<evidence type="ECO:0000313" key="6">
    <source>
        <dbReference type="EMBL" id="GLP96035.1"/>
    </source>
</evidence>
<dbReference type="Proteomes" id="UP001161422">
    <property type="component" value="Unassembled WGS sequence"/>
</dbReference>
<sequence length="292" mass="32844">MNTPTRLQLETLVCAAESGSFSEAARRLKRSQATVSQTIANLEIDLNLVLFDRSQREPRLTSAGEMLLNEAKLILSRFEYFGEIANRLTPNMVSEFVLAGEVQVQLGDDKALIERLIEKFPETNIHIWSGSSASALQNVIDGQAQVGLVFSHLLLPEEIDFQPLKPTQWLTVCSPEHPLASQSSVSLSELTLHRQVSFTEPYKQDLAKDRLSSKAWRVNGFITAYKLTLSGHFWMRIPRDLVASELELGIMVEIALDDELSQSVECGLIWRRDNKEHPVILEVLDVVRTSMV</sequence>
<dbReference type="InterPro" id="IPR005119">
    <property type="entry name" value="LysR_subst-bd"/>
</dbReference>
<dbReference type="GO" id="GO:0000976">
    <property type="term" value="F:transcription cis-regulatory region binding"/>
    <property type="evidence" value="ECO:0007669"/>
    <property type="project" value="TreeGrafter"/>
</dbReference>
<evidence type="ECO:0000313" key="7">
    <source>
        <dbReference type="Proteomes" id="UP001161422"/>
    </source>
</evidence>
<proteinExistence type="inferred from homology"/>
<comment type="similarity">
    <text evidence="1">Belongs to the LysR transcriptional regulatory family.</text>
</comment>
<dbReference type="RefSeq" id="WP_095506961.1">
    <property type="nucleotide sequence ID" value="NZ_BSNC01000004.1"/>
</dbReference>